<proteinExistence type="predicted"/>
<name>A0A3D9CIC1_9FLAO</name>
<sequence>MGGGSGITENLDVKLNPKKMKKPNNETIKAMVELKAGDGVKFNNANELFGEITENEIYENHIKRIFELMQTEIKPNSKESDELEALSILVKNYEDQIYRMDKQTVSREEIMKALE</sequence>
<organism evidence="1 2">
    <name type="scientific">Epilithonimonas hispanica</name>
    <dbReference type="NCBI Taxonomy" id="358687"/>
    <lineage>
        <taxon>Bacteria</taxon>
        <taxon>Pseudomonadati</taxon>
        <taxon>Bacteroidota</taxon>
        <taxon>Flavobacteriia</taxon>
        <taxon>Flavobacteriales</taxon>
        <taxon>Weeksellaceae</taxon>
        <taxon>Chryseobacterium group</taxon>
        <taxon>Epilithonimonas</taxon>
    </lineage>
</organism>
<evidence type="ECO:0000313" key="2">
    <source>
        <dbReference type="Proteomes" id="UP000256326"/>
    </source>
</evidence>
<evidence type="ECO:0000313" key="1">
    <source>
        <dbReference type="EMBL" id="REC65410.1"/>
    </source>
</evidence>
<dbReference type="Proteomes" id="UP000256326">
    <property type="component" value="Unassembled WGS sequence"/>
</dbReference>
<protein>
    <submittedName>
        <fullName evidence="1">Uncharacterized protein</fullName>
    </submittedName>
</protein>
<dbReference type="AlphaFoldDB" id="A0A3D9CIC1"/>
<keyword evidence="2" id="KW-1185">Reference proteome</keyword>
<reference evidence="1 2" key="1">
    <citation type="journal article" date="2006" name="Int. J. Syst. Evol. Microbiol.">
        <title>Chryseobacterium hispanicum sp. nov., isolated from the drinking water distribution system of Sevilla, Spain.</title>
        <authorList>
            <person name="Gallego V."/>
            <person name="Garcia M.T."/>
            <person name="Ventosa A."/>
        </authorList>
    </citation>
    <scope>NUCLEOTIDE SEQUENCE [LARGE SCALE GENOMIC DNA]</scope>
    <source>
        <strain evidence="1 2">KCTC 22104</strain>
    </source>
</reference>
<comment type="caution">
    <text evidence="1">The sequence shown here is derived from an EMBL/GenBank/DDBJ whole genome shotgun (WGS) entry which is preliminary data.</text>
</comment>
<accession>A0A3D9CIC1</accession>
<gene>
    <name evidence="1" type="ORF">DRF58_17940</name>
</gene>
<dbReference type="EMBL" id="QNUG01000098">
    <property type="protein sequence ID" value="REC65410.1"/>
    <property type="molecule type" value="Genomic_DNA"/>
</dbReference>